<comment type="caution">
    <text evidence="16">The sequence shown here is derived from an EMBL/GenBank/DDBJ whole genome shotgun (WGS) entry which is preliminary data.</text>
</comment>
<keyword evidence="8" id="KW-0808">Transferase</keyword>
<dbReference type="GO" id="GO:0019265">
    <property type="term" value="P:glycine biosynthetic process, by transamination of glyoxylate"/>
    <property type="evidence" value="ECO:0007669"/>
    <property type="project" value="TreeGrafter"/>
</dbReference>
<evidence type="ECO:0000256" key="2">
    <source>
        <dbReference type="ARBA" id="ARBA00005099"/>
    </source>
</evidence>
<dbReference type="GO" id="GO:0006564">
    <property type="term" value="P:L-serine biosynthetic process"/>
    <property type="evidence" value="ECO:0007669"/>
    <property type="project" value="UniProtKB-KW"/>
</dbReference>
<comment type="catalytic activity">
    <reaction evidence="13">
        <text>4-(phosphooxy)-L-threonine + 2-oxoglutarate = (R)-3-hydroxy-2-oxo-4-phosphooxybutanoate + L-glutamate</text>
        <dbReference type="Rhea" id="RHEA:16573"/>
        <dbReference type="ChEBI" id="CHEBI:16810"/>
        <dbReference type="ChEBI" id="CHEBI:29985"/>
        <dbReference type="ChEBI" id="CHEBI:58452"/>
        <dbReference type="ChEBI" id="CHEBI:58538"/>
        <dbReference type="EC" id="2.6.1.52"/>
    </reaction>
</comment>
<evidence type="ECO:0000256" key="6">
    <source>
        <dbReference type="ARBA" id="ARBA00022576"/>
    </source>
</evidence>
<dbReference type="PANTHER" id="PTHR21152">
    <property type="entry name" value="AMINOTRANSFERASE CLASS V"/>
    <property type="match status" value="1"/>
</dbReference>
<dbReference type="InterPro" id="IPR022278">
    <property type="entry name" value="Pser_aminoTfrase"/>
</dbReference>
<dbReference type="Gene3D" id="3.40.640.10">
    <property type="entry name" value="Type I PLP-dependent aspartate aminotransferase-like (Major domain)"/>
    <property type="match status" value="1"/>
</dbReference>
<comment type="pathway">
    <text evidence="2">Amino-acid biosynthesis; L-serine biosynthesis; L-serine from 3-phospho-D-glycerate: step 2/3.</text>
</comment>
<dbReference type="SUPFAM" id="SSF53383">
    <property type="entry name" value="PLP-dependent transferases"/>
    <property type="match status" value="1"/>
</dbReference>
<evidence type="ECO:0000256" key="8">
    <source>
        <dbReference type="ARBA" id="ARBA00022679"/>
    </source>
</evidence>
<dbReference type="RefSeq" id="WP_188766155.1">
    <property type="nucleotide sequence ID" value="NZ_BMKK01000004.1"/>
</dbReference>
<proteinExistence type="inferred from homology"/>
<evidence type="ECO:0000256" key="12">
    <source>
        <dbReference type="ARBA" id="ARBA00031421"/>
    </source>
</evidence>
<dbReference type="PIRSF" id="PIRSF000525">
    <property type="entry name" value="SerC"/>
    <property type="match status" value="1"/>
</dbReference>
<evidence type="ECO:0000259" key="15">
    <source>
        <dbReference type="Pfam" id="PF00266"/>
    </source>
</evidence>
<dbReference type="GO" id="GO:0004760">
    <property type="term" value="F:L-serine-pyruvate transaminase activity"/>
    <property type="evidence" value="ECO:0007669"/>
    <property type="project" value="TreeGrafter"/>
</dbReference>
<keyword evidence="5" id="KW-0963">Cytoplasm</keyword>
<reference evidence="16" key="2">
    <citation type="submission" date="2020-09" db="EMBL/GenBank/DDBJ databases">
        <authorList>
            <person name="Sun Q."/>
            <person name="Zhou Y."/>
        </authorList>
    </citation>
    <scope>NUCLEOTIDE SEQUENCE</scope>
    <source>
        <strain evidence="16">CGMCC 1.15958</strain>
    </source>
</reference>
<dbReference type="InterPro" id="IPR000192">
    <property type="entry name" value="Aminotrans_V_dom"/>
</dbReference>
<evidence type="ECO:0000313" key="16">
    <source>
        <dbReference type="EMBL" id="GGD57725.1"/>
    </source>
</evidence>
<accession>A0A916YRL4</accession>
<dbReference type="GO" id="GO:0008453">
    <property type="term" value="F:alanine-glyoxylate transaminase activity"/>
    <property type="evidence" value="ECO:0007669"/>
    <property type="project" value="TreeGrafter"/>
</dbReference>
<name>A0A916YRL4_9BACT</name>
<dbReference type="InterPro" id="IPR015422">
    <property type="entry name" value="PyrdxlP-dep_Trfase_small"/>
</dbReference>
<evidence type="ECO:0000256" key="3">
    <source>
        <dbReference type="ARBA" id="ARBA00006904"/>
    </source>
</evidence>
<comment type="similarity">
    <text evidence="3">Belongs to the class-V pyridoxal-phosphate-dependent aminotransferase family. SerC subfamily.</text>
</comment>
<evidence type="ECO:0000256" key="5">
    <source>
        <dbReference type="ARBA" id="ARBA00022490"/>
    </source>
</evidence>
<dbReference type="GO" id="GO:0008615">
    <property type="term" value="P:pyridoxine biosynthetic process"/>
    <property type="evidence" value="ECO:0007669"/>
    <property type="project" value="UniProtKB-KW"/>
</dbReference>
<sequence>MTTFYPGPSKVYPQVATYLQDAMNEGILSQNHRSKAFMEMLEVCILVFKQKKNIPDDYEVYFTSSATECWEIISQSLVRHHSHHVFNGAFGEKWFEYASRLSKETSATNFDFQEKISESLSTDADVWCFTQNETSNATQIEFSFFNKLNSEALIAVDVTSSLGGIELDWKSGDIWLASVQKCLGLPAGMGVMICSPKAIKRAEEIGERNHYNSLLFIRDNFKKFQTHYTPNILGIYLLMRVMQQVPDIQAIDTHIKSRAKDFYRFIAQETTLDLLITNEEVRSETVIAIKGTVDEISVLKQKAKENNIILGNGYGAWKDTTFRIANFPAIEDWEFDKLKTLLRQ</sequence>
<keyword evidence="10" id="KW-0664">Pyridoxine biosynthesis</keyword>
<dbReference type="Proteomes" id="UP000609064">
    <property type="component" value="Unassembled WGS sequence"/>
</dbReference>
<protein>
    <recommendedName>
        <fullName evidence="4">phosphoserine transaminase</fullName>
        <ecNumber evidence="4">2.6.1.52</ecNumber>
    </recommendedName>
    <alternativeName>
        <fullName evidence="12">Phosphohydroxythreonine aminotransferase</fullName>
    </alternativeName>
</protein>
<evidence type="ECO:0000313" key="17">
    <source>
        <dbReference type="Proteomes" id="UP000609064"/>
    </source>
</evidence>
<evidence type="ECO:0000256" key="10">
    <source>
        <dbReference type="ARBA" id="ARBA00023096"/>
    </source>
</evidence>
<evidence type="ECO:0000256" key="11">
    <source>
        <dbReference type="ARBA" id="ARBA00023299"/>
    </source>
</evidence>
<evidence type="ECO:0000256" key="13">
    <source>
        <dbReference type="ARBA" id="ARBA00047630"/>
    </source>
</evidence>
<dbReference type="Pfam" id="PF00266">
    <property type="entry name" value="Aminotran_5"/>
    <property type="match status" value="1"/>
</dbReference>
<dbReference type="Gene3D" id="3.90.1150.10">
    <property type="entry name" value="Aspartate Aminotransferase, domain 1"/>
    <property type="match status" value="1"/>
</dbReference>
<keyword evidence="7" id="KW-0028">Amino-acid biosynthesis</keyword>
<dbReference type="GO" id="GO:0004648">
    <property type="term" value="F:O-phospho-L-serine:2-oxoglutarate aminotransferase activity"/>
    <property type="evidence" value="ECO:0007669"/>
    <property type="project" value="UniProtKB-EC"/>
</dbReference>
<gene>
    <name evidence="16" type="primary">serC</name>
    <name evidence="16" type="ORF">GCM10011514_22260</name>
</gene>
<organism evidence="16 17">
    <name type="scientific">Emticicia aquatilis</name>
    <dbReference type="NCBI Taxonomy" id="1537369"/>
    <lineage>
        <taxon>Bacteria</taxon>
        <taxon>Pseudomonadati</taxon>
        <taxon>Bacteroidota</taxon>
        <taxon>Cytophagia</taxon>
        <taxon>Cytophagales</taxon>
        <taxon>Leadbetterellaceae</taxon>
        <taxon>Emticicia</taxon>
    </lineage>
</organism>
<dbReference type="EMBL" id="BMKK01000004">
    <property type="protein sequence ID" value="GGD57725.1"/>
    <property type="molecule type" value="Genomic_DNA"/>
</dbReference>
<keyword evidence="9" id="KW-0663">Pyridoxal phosphate</keyword>
<keyword evidence="11" id="KW-0718">Serine biosynthesis</keyword>
<evidence type="ECO:0000256" key="9">
    <source>
        <dbReference type="ARBA" id="ARBA00022898"/>
    </source>
</evidence>
<reference evidence="16" key="1">
    <citation type="journal article" date="2014" name="Int. J. Syst. Evol. Microbiol.">
        <title>Complete genome sequence of Corynebacterium casei LMG S-19264T (=DSM 44701T), isolated from a smear-ripened cheese.</title>
        <authorList>
            <consortium name="US DOE Joint Genome Institute (JGI-PGF)"/>
            <person name="Walter F."/>
            <person name="Albersmeier A."/>
            <person name="Kalinowski J."/>
            <person name="Ruckert C."/>
        </authorList>
    </citation>
    <scope>NUCLEOTIDE SEQUENCE</scope>
    <source>
        <strain evidence="16">CGMCC 1.15958</strain>
    </source>
</reference>
<evidence type="ECO:0000256" key="7">
    <source>
        <dbReference type="ARBA" id="ARBA00022605"/>
    </source>
</evidence>
<dbReference type="PANTHER" id="PTHR21152:SF40">
    <property type="entry name" value="ALANINE--GLYOXYLATE AMINOTRANSFERASE"/>
    <property type="match status" value="1"/>
</dbReference>
<feature type="domain" description="Aminotransferase class V" evidence="15">
    <location>
        <begin position="8"/>
        <end position="310"/>
    </location>
</feature>
<dbReference type="EC" id="2.6.1.52" evidence="4"/>
<evidence type="ECO:0000256" key="14">
    <source>
        <dbReference type="ARBA" id="ARBA00049007"/>
    </source>
</evidence>
<evidence type="ECO:0000256" key="4">
    <source>
        <dbReference type="ARBA" id="ARBA00013030"/>
    </source>
</evidence>
<dbReference type="InterPro" id="IPR015421">
    <property type="entry name" value="PyrdxlP-dep_Trfase_major"/>
</dbReference>
<comment type="cofactor">
    <cofactor evidence="1">
        <name>pyridoxal 5'-phosphate</name>
        <dbReference type="ChEBI" id="CHEBI:597326"/>
    </cofactor>
</comment>
<keyword evidence="17" id="KW-1185">Reference proteome</keyword>
<keyword evidence="6 16" id="KW-0032">Aminotransferase</keyword>
<dbReference type="InterPro" id="IPR015424">
    <property type="entry name" value="PyrdxlP-dep_Trfase"/>
</dbReference>
<comment type="catalytic activity">
    <reaction evidence="14">
        <text>O-phospho-L-serine + 2-oxoglutarate = 3-phosphooxypyruvate + L-glutamate</text>
        <dbReference type="Rhea" id="RHEA:14329"/>
        <dbReference type="ChEBI" id="CHEBI:16810"/>
        <dbReference type="ChEBI" id="CHEBI:18110"/>
        <dbReference type="ChEBI" id="CHEBI:29985"/>
        <dbReference type="ChEBI" id="CHEBI:57524"/>
        <dbReference type="EC" id="2.6.1.52"/>
    </reaction>
</comment>
<dbReference type="AlphaFoldDB" id="A0A916YRL4"/>
<evidence type="ECO:0000256" key="1">
    <source>
        <dbReference type="ARBA" id="ARBA00001933"/>
    </source>
</evidence>